<feature type="signal peptide" evidence="1">
    <location>
        <begin position="1"/>
        <end position="21"/>
    </location>
</feature>
<organism evidence="2 3">
    <name type="scientific">Marseilla massiliensis</name>
    <dbReference type="NCBI Taxonomy" id="1841864"/>
    <lineage>
        <taxon>Bacteria</taxon>
        <taxon>Pseudomonadati</taxon>
        <taxon>Bacteroidota</taxon>
        <taxon>Bacteroidia</taxon>
        <taxon>Bacteroidales</taxon>
        <taxon>Prevotellaceae</taxon>
        <taxon>Marseilla</taxon>
    </lineage>
</organism>
<dbReference type="RefSeq" id="WP_205104262.1">
    <property type="nucleotide sequence ID" value="NZ_JACJJG010000024.1"/>
</dbReference>
<keyword evidence="3" id="KW-1185">Reference proteome</keyword>
<comment type="caution">
    <text evidence="2">The sequence shown here is derived from an EMBL/GenBank/DDBJ whole genome shotgun (WGS) entry which is preliminary data.</text>
</comment>
<feature type="chain" id="PRO_5037092948" evidence="1">
    <location>
        <begin position="22"/>
        <end position="220"/>
    </location>
</feature>
<evidence type="ECO:0000313" key="3">
    <source>
        <dbReference type="Proteomes" id="UP000706891"/>
    </source>
</evidence>
<gene>
    <name evidence="2" type="ORF">H6A34_06325</name>
</gene>
<protein>
    <submittedName>
        <fullName evidence="2">Uncharacterized protein</fullName>
    </submittedName>
</protein>
<name>A0A938WQU4_9BACT</name>
<evidence type="ECO:0000313" key="2">
    <source>
        <dbReference type="EMBL" id="MBM6673487.1"/>
    </source>
</evidence>
<evidence type="ECO:0000256" key="1">
    <source>
        <dbReference type="SAM" id="SignalP"/>
    </source>
</evidence>
<reference evidence="2" key="1">
    <citation type="submission" date="2020-08" db="EMBL/GenBank/DDBJ databases">
        <authorList>
            <person name="Cejkova D."/>
            <person name="Kubasova T."/>
            <person name="Jahodarova E."/>
            <person name="Rychlik I."/>
        </authorList>
    </citation>
    <scope>NUCLEOTIDE SEQUENCE</scope>
    <source>
        <strain evidence="2">An824</strain>
    </source>
</reference>
<dbReference type="EMBL" id="JACJJG010000024">
    <property type="protein sequence ID" value="MBM6673487.1"/>
    <property type="molecule type" value="Genomic_DNA"/>
</dbReference>
<keyword evidence="1" id="KW-0732">Signal</keyword>
<sequence length="220" mass="23618">MKKLFTLVAIALLGGAVSVNAQTTDWNFSNWEKTTLTSTYTQDGLTIYANSDADVTIDGNKKSIDGVDYTQRLKLGGAGTFDDNGTPSARVIAFDVAGDCTIYMALMSSSSSAIRTVYVDANVNGTKINVATYNDVQGESIESRTINYTGDAGTIYIYSESGGVNFYDIKYTPSTSSGITNITTEEQADPNAPIYNLAGQRVTKDTKGVLIQNGKKFINK</sequence>
<reference evidence="2" key="2">
    <citation type="journal article" date="2021" name="Sci. Rep.">
        <title>The distribution of antibiotic resistance genes in chicken gut microbiota commensals.</title>
        <authorList>
            <person name="Juricova H."/>
            <person name="Matiasovicova J."/>
            <person name="Kubasova T."/>
            <person name="Cejkova D."/>
            <person name="Rychlik I."/>
        </authorList>
    </citation>
    <scope>NUCLEOTIDE SEQUENCE</scope>
    <source>
        <strain evidence="2">An824</strain>
    </source>
</reference>
<dbReference type="AlphaFoldDB" id="A0A938WQU4"/>
<dbReference type="Proteomes" id="UP000706891">
    <property type="component" value="Unassembled WGS sequence"/>
</dbReference>
<accession>A0A938WQU4</accession>
<proteinExistence type="predicted"/>